<proteinExistence type="predicted"/>
<dbReference type="EMBL" id="JANBUH010001792">
    <property type="protein sequence ID" value="KAJ2742593.1"/>
    <property type="molecule type" value="Genomic_DNA"/>
</dbReference>
<comment type="caution">
    <text evidence="1">The sequence shown here is derived from an EMBL/GenBank/DDBJ whole genome shotgun (WGS) entry which is preliminary data.</text>
</comment>
<feature type="non-terminal residue" evidence="1">
    <location>
        <position position="168"/>
    </location>
</feature>
<evidence type="ECO:0000313" key="1">
    <source>
        <dbReference type="EMBL" id="KAJ2742593.1"/>
    </source>
</evidence>
<protein>
    <submittedName>
        <fullName evidence="1">Uncharacterized protein</fullName>
    </submittedName>
</protein>
<name>A0A9W8L815_9FUNG</name>
<dbReference type="AlphaFoldDB" id="A0A9W8L815"/>
<dbReference type="OrthoDB" id="5530640at2759"/>
<keyword evidence="2" id="KW-1185">Reference proteome</keyword>
<reference evidence="1" key="1">
    <citation type="submission" date="2022-07" db="EMBL/GenBank/DDBJ databases">
        <title>Phylogenomic reconstructions and comparative analyses of Kickxellomycotina fungi.</title>
        <authorList>
            <person name="Reynolds N.K."/>
            <person name="Stajich J.E."/>
            <person name="Barry K."/>
            <person name="Grigoriev I.V."/>
            <person name="Crous P."/>
            <person name="Smith M.E."/>
        </authorList>
    </citation>
    <scope>NUCLEOTIDE SEQUENCE</scope>
    <source>
        <strain evidence="1">BCRC 34297</strain>
    </source>
</reference>
<organism evidence="1 2">
    <name type="scientific">Coemansia pectinata</name>
    <dbReference type="NCBI Taxonomy" id="1052879"/>
    <lineage>
        <taxon>Eukaryota</taxon>
        <taxon>Fungi</taxon>
        <taxon>Fungi incertae sedis</taxon>
        <taxon>Zoopagomycota</taxon>
        <taxon>Kickxellomycotina</taxon>
        <taxon>Kickxellomycetes</taxon>
        <taxon>Kickxellales</taxon>
        <taxon>Kickxellaceae</taxon>
        <taxon>Coemansia</taxon>
    </lineage>
</organism>
<accession>A0A9W8L815</accession>
<dbReference type="Proteomes" id="UP001140011">
    <property type="component" value="Unassembled WGS sequence"/>
</dbReference>
<sequence>MADGFSAEVADYDVEVVSSEHFETVDTDNKAAGTGYHYSIPSVFYSDFDCPSMISLEYSIDGDSSHGRGLVGDLGGEGSNIVTEQNANNYTISSIGSGQLKDSVTEEKAKAYFNGLSESERTTLNSALLSLINWDEGNEVPRLDSIRMHSVLRMTFYRTVRYEQATQA</sequence>
<evidence type="ECO:0000313" key="2">
    <source>
        <dbReference type="Proteomes" id="UP001140011"/>
    </source>
</evidence>
<gene>
    <name evidence="1" type="ORF">GGI19_006797</name>
</gene>